<dbReference type="RefSeq" id="WP_139209777.1">
    <property type="nucleotide sequence ID" value="NZ_FOFA01000002.1"/>
</dbReference>
<accession>A0A1H9D8D9</accession>
<organism evidence="2 3">
    <name type="scientific">Microlunatus flavus</name>
    <dbReference type="NCBI Taxonomy" id="1036181"/>
    <lineage>
        <taxon>Bacteria</taxon>
        <taxon>Bacillati</taxon>
        <taxon>Actinomycetota</taxon>
        <taxon>Actinomycetes</taxon>
        <taxon>Propionibacteriales</taxon>
        <taxon>Propionibacteriaceae</taxon>
        <taxon>Microlunatus</taxon>
    </lineage>
</organism>
<protein>
    <submittedName>
        <fullName evidence="2">Hpt domain-containing protein</fullName>
    </submittedName>
</protein>
<name>A0A1H9D8D9_9ACTN</name>
<gene>
    <name evidence="2" type="ORF">SAMN05421756_102466</name>
</gene>
<dbReference type="GO" id="GO:0000160">
    <property type="term" value="P:phosphorelay signal transduction system"/>
    <property type="evidence" value="ECO:0007669"/>
    <property type="project" value="InterPro"/>
</dbReference>
<sequence>MTGDAGRAVQEGWDDVPVDGPETIAERRLLASFGQRAREVNLSRVGRLSELFDRADAGRLDEDGRREAENLAHQLVGSAGTFGQAGASLEAVEVERYFAVTDEGAAWSAAAGAAGARRALDRLRAELAR</sequence>
<dbReference type="OrthoDB" id="3734132at2"/>
<evidence type="ECO:0000256" key="1">
    <source>
        <dbReference type="SAM" id="MobiDB-lite"/>
    </source>
</evidence>
<reference evidence="3" key="1">
    <citation type="submission" date="2016-10" db="EMBL/GenBank/DDBJ databases">
        <authorList>
            <person name="Varghese N."/>
            <person name="Submissions S."/>
        </authorList>
    </citation>
    <scope>NUCLEOTIDE SEQUENCE [LARGE SCALE GENOMIC DNA]</scope>
    <source>
        <strain evidence="3">CGMCC 4.6856</strain>
    </source>
</reference>
<keyword evidence="3" id="KW-1185">Reference proteome</keyword>
<dbReference type="AlphaFoldDB" id="A0A1H9D8D9"/>
<feature type="region of interest" description="Disordered" evidence="1">
    <location>
        <begin position="1"/>
        <end position="20"/>
    </location>
</feature>
<dbReference type="STRING" id="1036181.SAMN05421756_102466"/>
<dbReference type="Proteomes" id="UP000198504">
    <property type="component" value="Unassembled WGS sequence"/>
</dbReference>
<dbReference type="EMBL" id="FOFA01000002">
    <property type="protein sequence ID" value="SEQ09720.1"/>
    <property type="molecule type" value="Genomic_DNA"/>
</dbReference>
<evidence type="ECO:0000313" key="2">
    <source>
        <dbReference type="EMBL" id="SEQ09720.1"/>
    </source>
</evidence>
<dbReference type="SUPFAM" id="SSF47226">
    <property type="entry name" value="Histidine-containing phosphotransfer domain, HPT domain"/>
    <property type="match status" value="1"/>
</dbReference>
<proteinExistence type="predicted"/>
<evidence type="ECO:0000313" key="3">
    <source>
        <dbReference type="Proteomes" id="UP000198504"/>
    </source>
</evidence>
<dbReference type="InterPro" id="IPR036641">
    <property type="entry name" value="HPT_dom_sf"/>
</dbReference>